<comment type="caution">
    <text evidence="2">The sequence shown here is derived from an EMBL/GenBank/DDBJ whole genome shotgun (WGS) entry which is preliminary data.</text>
</comment>
<feature type="transmembrane region" description="Helical" evidence="1">
    <location>
        <begin position="79"/>
        <end position="101"/>
    </location>
</feature>
<gene>
    <name evidence="2" type="ORF">M878_43700</name>
</gene>
<sequence length="127" mass="13581">MTGGVNGVALAVFAFFFLALTVMGFRAARRSKPDNEHSLDESGLGGRSFGASITWFVLGGDAYTATADFVRGRFGSRGLSLAVAFTGILATMPCIASNSWASKPCWRTPWASAVTRTRTGWSRTCRC</sequence>
<keyword evidence="1" id="KW-0812">Transmembrane</keyword>
<organism evidence="2 3">
    <name type="scientific">Streptomyces roseochromogenus subsp. oscitans DS 12.976</name>
    <dbReference type="NCBI Taxonomy" id="1352936"/>
    <lineage>
        <taxon>Bacteria</taxon>
        <taxon>Bacillati</taxon>
        <taxon>Actinomycetota</taxon>
        <taxon>Actinomycetes</taxon>
        <taxon>Kitasatosporales</taxon>
        <taxon>Streptomycetaceae</taxon>
        <taxon>Streptomyces</taxon>
    </lineage>
</organism>
<protein>
    <submittedName>
        <fullName evidence="2">Uncharacterized protein</fullName>
    </submittedName>
</protein>
<dbReference type="AlphaFoldDB" id="V6JFZ9"/>
<evidence type="ECO:0000313" key="3">
    <source>
        <dbReference type="Proteomes" id="UP000017984"/>
    </source>
</evidence>
<keyword evidence="1" id="KW-1133">Transmembrane helix</keyword>
<feature type="transmembrane region" description="Helical" evidence="1">
    <location>
        <begin position="6"/>
        <end position="25"/>
    </location>
</feature>
<evidence type="ECO:0000256" key="1">
    <source>
        <dbReference type="SAM" id="Phobius"/>
    </source>
</evidence>
<dbReference type="STRING" id="1352936.M878_43700"/>
<keyword evidence="3" id="KW-1185">Reference proteome</keyword>
<evidence type="ECO:0000313" key="2">
    <source>
        <dbReference type="EMBL" id="EST18822.1"/>
    </source>
</evidence>
<dbReference type="PATRIC" id="fig|1352936.5.peg.9056"/>
<dbReference type="HOGENOM" id="CLU_1969355_0_0_11"/>
<keyword evidence="1" id="KW-0472">Membrane</keyword>
<proteinExistence type="predicted"/>
<dbReference type="EMBL" id="AWQX01000386">
    <property type="protein sequence ID" value="EST18822.1"/>
    <property type="molecule type" value="Genomic_DNA"/>
</dbReference>
<accession>V6JFZ9</accession>
<dbReference type="Proteomes" id="UP000017984">
    <property type="component" value="Chromosome"/>
</dbReference>
<name>V6JFZ9_STRRC</name>
<reference evidence="2 3" key="1">
    <citation type="journal article" date="2014" name="Genome Announc.">
        <title>Draft Genome Sequence of Streptomyces roseochromogenes subsp. oscitans DS 12.976, Producer of the Aminocoumarin Antibiotic Clorobiocin.</title>
        <authorList>
            <person name="Ruckert C."/>
            <person name="Kalinowski J."/>
            <person name="Heide L."/>
            <person name="Apel A.K."/>
        </authorList>
    </citation>
    <scope>NUCLEOTIDE SEQUENCE [LARGE SCALE GENOMIC DNA]</scope>
    <source>
        <strain evidence="2 3">DS 12.976</strain>
    </source>
</reference>